<reference evidence="1" key="1">
    <citation type="submission" date="2022-10" db="EMBL/GenBank/DDBJ databases">
        <title>Tapping the CABI collections for fungal endophytes: first genome assemblies for Collariella, Neodidymelliopsis, Ascochyta clinopodiicola, Didymella pomorum, Didymosphaeria variabile, Neocosmospora piperis and Neocucurbitaria cava.</title>
        <authorList>
            <person name="Hill R."/>
        </authorList>
    </citation>
    <scope>NUCLEOTIDE SEQUENCE</scope>
    <source>
        <strain evidence="1">IMI 355091</strain>
    </source>
</reference>
<organism evidence="1 2">
    <name type="scientific">Didymella pomorum</name>
    <dbReference type="NCBI Taxonomy" id="749634"/>
    <lineage>
        <taxon>Eukaryota</taxon>
        <taxon>Fungi</taxon>
        <taxon>Dikarya</taxon>
        <taxon>Ascomycota</taxon>
        <taxon>Pezizomycotina</taxon>
        <taxon>Dothideomycetes</taxon>
        <taxon>Pleosporomycetidae</taxon>
        <taxon>Pleosporales</taxon>
        <taxon>Pleosporineae</taxon>
        <taxon>Didymellaceae</taxon>
        <taxon>Didymella</taxon>
    </lineage>
</organism>
<sequence>MPIKAVRMDLDGQIFYWRCAIGNCQQINQPQNTQSNFQFACKGCGAVTGKEVCLLQITLANGREQLEEIRKELWIIRAWWLQVSLEGIV</sequence>
<proteinExistence type="predicted"/>
<name>A0A9W8ZD58_9PLEO</name>
<evidence type="ECO:0000313" key="2">
    <source>
        <dbReference type="Proteomes" id="UP001140510"/>
    </source>
</evidence>
<protein>
    <submittedName>
        <fullName evidence="1">Uncharacterized protein</fullName>
    </submittedName>
</protein>
<evidence type="ECO:0000313" key="1">
    <source>
        <dbReference type="EMBL" id="KAJ4404182.1"/>
    </source>
</evidence>
<dbReference type="EMBL" id="JAPEVA010000045">
    <property type="protein sequence ID" value="KAJ4404182.1"/>
    <property type="molecule type" value="Genomic_DNA"/>
</dbReference>
<accession>A0A9W8ZD58</accession>
<dbReference type="Proteomes" id="UP001140510">
    <property type="component" value="Unassembled WGS sequence"/>
</dbReference>
<gene>
    <name evidence="1" type="ORF">N0V91_006085</name>
</gene>
<keyword evidence="2" id="KW-1185">Reference proteome</keyword>
<comment type="caution">
    <text evidence="1">The sequence shown here is derived from an EMBL/GenBank/DDBJ whole genome shotgun (WGS) entry which is preliminary data.</text>
</comment>
<dbReference type="AlphaFoldDB" id="A0A9W8ZD58"/>